<dbReference type="STRING" id="888268.A0A1E5WGY2"/>
<evidence type="ECO:0000313" key="5">
    <source>
        <dbReference type="Proteomes" id="UP000095767"/>
    </source>
</evidence>
<dbReference type="InterPro" id="IPR036312">
    <property type="entry name" value="Bifun_inhib/LTP/seed_sf"/>
</dbReference>
<evidence type="ECO:0000313" key="4">
    <source>
        <dbReference type="EMBL" id="OEL36659.1"/>
    </source>
</evidence>
<dbReference type="OrthoDB" id="1935738at2759"/>
<keyword evidence="2" id="KW-0732">Signal</keyword>
<feature type="domain" description="Bifunctional inhibitor/plant lipid transfer protein/seed storage helical" evidence="3">
    <location>
        <begin position="69"/>
        <end position="151"/>
    </location>
</feature>
<feature type="region of interest" description="Disordered" evidence="1">
    <location>
        <begin position="38"/>
        <end position="64"/>
    </location>
</feature>
<evidence type="ECO:0000259" key="3">
    <source>
        <dbReference type="SMART" id="SM00499"/>
    </source>
</evidence>
<feature type="signal peptide" evidence="2">
    <location>
        <begin position="1"/>
        <end position="27"/>
    </location>
</feature>
<dbReference type="AlphaFoldDB" id="A0A1E5WGY2"/>
<dbReference type="InterPro" id="IPR027923">
    <property type="entry name" value="Hydrophob_seed_dom"/>
</dbReference>
<comment type="caution">
    <text evidence="4">The sequence shown here is derived from an EMBL/GenBank/DDBJ whole genome shotgun (WGS) entry which is preliminary data.</text>
</comment>
<dbReference type="InterPro" id="IPR016140">
    <property type="entry name" value="Bifunc_inhib/LTP/seed_store"/>
</dbReference>
<name>A0A1E5WGY2_9POAL</name>
<organism evidence="4 5">
    <name type="scientific">Dichanthelium oligosanthes</name>
    <dbReference type="NCBI Taxonomy" id="888268"/>
    <lineage>
        <taxon>Eukaryota</taxon>
        <taxon>Viridiplantae</taxon>
        <taxon>Streptophyta</taxon>
        <taxon>Embryophyta</taxon>
        <taxon>Tracheophyta</taxon>
        <taxon>Spermatophyta</taxon>
        <taxon>Magnoliopsida</taxon>
        <taxon>Liliopsida</taxon>
        <taxon>Poales</taxon>
        <taxon>Poaceae</taxon>
        <taxon>PACMAD clade</taxon>
        <taxon>Panicoideae</taxon>
        <taxon>Panicodae</taxon>
        <taxon>Paniceae</taxon>
        <taxon>Dichantheliinae</taxon>
        <taxon>Dichanthelium</taxon>
    </lineage>
</organism>
<dbReference type="CDD" id="cd01958">
    <property type="entry name" value="HPS_like"/>
    <property type="match status" value="1"/>
</dbReference>
<dbReference type="Proteomes" id="UP000095767">
    <property type="component" value="Unassembled WGS sequence"/>
</dbReference>
<dbReference type="EMBL" id="LWDX02008472">
    <property type="protein sequence ID" value="OEL36659.1"/>
    <property type="molecule type" value="Genomic_DNA"/>
</dbReference>
<feature type="chain" id="PRO_5009189229" description="Bifunctional inhibitor/plant lipid transfer protein/seed storage helical domain-containing protein" evidence="2">
    <location>
        <begin position="28"/>
        <end position="152"/>
    </location>
</feature>
<protein>
    <recommendedName>
        <fullName evidence="3">Bifunctional inhibitor/plant lipid transfer protein/seed storage helical domain-containing protein</fullName>
    </recommendedName>
</protein>
<dbReference type="SMART" id="SM00499">
    <property type="entry name" value="AAI"/>
    <property type="match status" value="1"/>
</dbReference>
<sequence length="152" mass="15423">MAQSHRTVALLLVAAATLVAQLAPAAACPYCPTPNPPPPKAPPKVKPPPPSTPCPPPPSYPTPPSTGKCPINTLKLVACVDALNGLVHAVVGGEASEKCCPLLSGVSDLDAALCLCTTIKAKALIVSIVLPIAIEVLVNDCGKHVPSSFQCP</sequence>
<proteinExistence type="predicted"/>
<dbReference type="SUPFAM" id="SSF47699">
    <property type="entry name" value="Bifunctional inhibitor/lipid-transfer protein/seed storage 2S albumin"/>
    <property type="match status" value="1"/>
</dbReference>
<gene>
    <name evidence="4" type="ORF">BAE44_0002321</name>
</gene>
<dbReference type="PANTHER" id="PTHR31731">
    <property type="match status" value="1"/>
</dbReference>
<reference evidence="4 5" key="1">
    <citation type="submission" date="2016-09" db="EMBL/GenBank/DDBJ databases">
        <title>The draft genome of Dichanthelium oligosanthes: A C3 panicoid grass species.</title>
        <authorList>
            <person name="Studer A.J."/>
            <person name="Schnable J.C."/>
            <person name="Brutnell T.P."/>
        </authorList>
    </citation>
    <scope>NUCLEOTIDE SEQUENCE [LARGE SCALE GENOMIC DNA]</scope>
    <source>
        <strain evidence="5">cv. Kellogg 1175</strain>
        <tissue evidence="4">Leaf</tissue>
    </source>
</reference>
<dbReference type="Gene3D" id="1.10.110.10">
    <property type="entry name" value="Plant lipid-transfer and hydrophobic proteins"/>
    <property type="match status" value="1"/>
</dbReference>
<evidence type="ECO:0000256" key="1">
    <source>
        <dbReference type="SAM" id="MobiDB-lite"/>
    </source>
</evidence>
<accession>A0A1E5WGY2</accession>
<evidence type="ECO:0000256" key="2">
    <source>
        <dbReference type="SAM" id="SignalP"/>
    </source>
</evidence>
<dbReference type="InterPro" id="IPR051636">
    <property type="entry name" value="Plant_LTP/defense-related"/>
</dbReference>
<keyword evidence="5" id="KW-1185">Reference proteome</keyword>
<dbReference type="Pfam" id="PF14547">
    <property type="entry name" value="Hydrophob_seed"/>
    <property type="match status" value="1"/>
</dbReference>